<evidence type="ECO:0000256" key="2">
    <source>
        <dbReference type="SAM" id="MobiDB-lite"/>
    </source>
</evidence>
<dbReference type="GO" id="GO:0005524">
    <property type="term" value="F:ATP binding"/>
    <property type="evidence" value="ECO:0007669"/>
    <property type="project" value="InterPro"/>
</dbReference>
<dbReference type="PROSITE" id="PS51194">
    <property type="entry name" value="HELICASE_CTER"/>
    <property type="match status" value="1"/>
</dbReference>
<dbReference type="PANTHER" id="PTHR41313">
    <property type="entry name" value="ADENINE-SPECIFIC METHYLTRANSFERASE"/>
    <property type="match status" value="1"/>
</dbReference>
<reference evidence="6" key="1">
    <citation type="submission" date="2020-08" db="EMBL/GenBank/DDBJ databases">
        <title>Genome public.</title>
        <authorList>
            <person name="Liu C."/>
            <person name="Sun Q."/>
        </authorList>
    </citation>
    <scope>NUCLEOTIDE SEQUENCE</scope>
    <source>
        <strain evidence="6">NSJ-33</strain>
    </source>
</reference>
<evidence type="ECO:0000256" key="1">
    <source>
        <dbReference type="SAM" id="Coils"/>
    </source>
</evidence>
<dbReference type="Gene3D" id="3.40.630.30">
    <property type="match status" value="1"/>
</dbReference>
<feature type="domain" description="N-acetyltransferase" evidence="3">
    <location>
        <begin position="228"/>
        <end position="415"/>
    </location>
</feature>
<evidence type="ECO:0000259" key="4">
    <source>
        <dbReference type="PROSITE" id="PS51192"/>
    </source>
</evidence>
<dbReference type="GO" id="GO:0003677">
    <property type="term" value="F:DNA binding"/>
    <property type="evidence" value="ECO:0007669"/>
    <property type="project" value="InterPro"/>
</dbReference>
<organism evidence="6 7">
    <name type="scientific">Fumia xinanensis</name>
    <dbReference type="NCBI Taxonomy" id="2763659"/>
    <lineage>
        <taxon>Bacteria</taxon>
        <taxon>Bacillati</taxon>
        <taxon>Bacillota</taxon>
        <taxon>Clostridia</taxon>
        <taxon>Eubacteriales</taxon>
        <taxon>Oscillospiraceae</taxon>
        <taxon>Fumia</taxon>
    </lineage>
</organism>
<dbReference type="PROSITE" id="PS51186">
    <property type="entry name" value="GNAT"/>
    <property type="match status" value="1"/>
</dbReference>
<dbReference type="InterPro" id="IPR052933">
    <property type="entry name" value="DNA_Protect_Modify"/>
</dbReference>
<dbReference type="InterPro" id="IPR054203">
    <property type="entry name" value="DUF6908"/>
</dbReference>
<dbReference type="Pfam" id="PF00583">
    <property type="entry name" value="Acetyltransf_1"/>
    <property type="match status" value="1"/>
</dbReference>
<dbReference type="Gene3D" id="3.40.50.150">
    <property type="entry name" value="Vaccinia Virus protein VP39"/>
    <property type="match status" value="1"/>
</dbReference>
<dbReference type="PROSITE" id="PS51192">
    <property type="entry name" value="HELICASE_ATP_BIND_1"/>
    <property type="match status" value="1"/>
</dbReference>
<name>A0A926E3V9_9FIRM</name>
<sequence length="2110" mass="241207">MRELYRLLPQKPDWLTEQDIDNYEHRMKTDEKSAGPENRNTDTGVPKSKQKNDLASRNYRTFAKLFPDIVSQKYSYLRLESEGFEPLSLEWLSGKELSMMHTYTQNGDLMRDPDMVLRIDSDTQTIQAVSYELSSMGIYQEVFTEGGYRPKLQKELNSFLSNWLSNIASQGYESVRAVEMVDGEEREITFDVVEEPAPEQELALSPLSVPNFKEDTEQLSLFPSENEGRYLDESEKSTEAAGTETVEPNIDEGIKILDEMIDAHNGQIDMEMTIYKGEIPVGFMQYSVYEGVPKISMIEILPEYRRQGYATRLLRYLQKQYPDVEIEWGLLTEDGKALYDAITFSIENPDFVRAKNDLEDIIAEYKKYDSVLNNGGILSSVQSADMDDLEDIQYRLENELRELRPTRVFVRLDEDKMNGQLPGTESEPSLPDEDAKLPASISPEPVPQNFRYTAGMDLYPRGEKSKYQANVTAIKLLRQIEAERRPSHPRQRSLTREEQIVLARYCGWGGLSNVFNEKSDGWSKEYQELKSLLTPEEYKAAMESTLTAYYTDPELIKYIYKAVESFGFTGGPDRKILDPATGTGNFFSVLPESLYGTKLYGTEIDSITGRIARLLYPEADIQVKGFESAQYEDNSFDVCIGNIPFNSIKVYDYRYKDEDFLIHDYFIAKSIDLTKPGGIIAYITTKGTMDKGDSSVRKYIARRAEFIGALRLPNTAFKAIAGTEVTSDIIFLKKRAQPIEFSDQDYPDWIKTELERAPKWIAYNLYFHRHPEMILGEMQRSKNMYGRDDGTACIAPEGYDLYAEMEKAIGNLKATFEAKPNLPPAKLPDEIEEKVALYMPAPEGTKNYTYQIIENKIFFCEKNELIPQPYTGKKAERIKGLCEIRTALLDVISIQSHPPYAESELKDKQAVLNEVYDRFVKKHGVINSKGNILVFSDDDQFPLLRSIENEVKEKDGTVRWEKAQIFSKATIHPRILPDHCDTAEEALYLSLNTRLKIDLGYMFSLTGKEPHELIEELGDKVYLNPRSYYGNILEGWETAEEYLSGNVRDKLLYAKIKAEEAPDLFTRNVTALEAIQPAPLKPADIDTSIGTPWIPIEYYQQFMYETFETAVYNRATSEERYNRNRITLEYMEYTTAWYINGKTLEPDSVQATKTYGTERKNAYEIYEDCLNQKSATVRDKVEYRDPITGQKKEKYVINTTETRIARAKQSQIKEAFAAWIWKDAKRRDTLLKIYNDRFNVFVPRQYDGSHLIFPGMSEEEKLRPHQADFAARVIYSGTGLAAHEVGAGKTAALIAAGMFLKNLGAIQKPVYVVPNPLVGQWATEFYRFFPNANLLVSTVEDFSAKNRNRYVSRIAMGDYDAVILAHSQFERIPISAKRQAIQIQEQINQISYAIERAKEEKGENWTVKQMVRFKMNLEANLEKLSAEEKKDDLLSFEELGIDFMFVDEAHMYKNCFVYTKLSRVAGINTSSSQRAYDMMLKCQYLQSINNGRGVVFATGTPISNSMSELYVMMRYLEPNVLRDLGVADFDSWAATFGRIVSSLEITPEGGGWRMRQRFSKFVNLPELMQAFRLVADIQTADMLHLSRPAIKGGRAEVISTDATEYQKKIMEEFVQRAEAIRTKRVDPREDNMLKLTGEARLMAIDPRLIDKTAPNDPQTKLNFCINNLYRVWEDTAADRLTQLVFCDVSTPGAKDVIEMQEVSEGKFEMIPGQFVNVYHEIKMRLMERGVPGNEIAFIHDAKSEAQRQAIFEQMRSGEIRILLGSTGKLGTGVNVQDRVIALHHLDVPWKPSDITQRDGRGLRQGNINPEIMIFHYITVGTFDAYLWQIQQQKLSYITQIMTGKCIARSCEDIDETVLNAAQFKAIATDNPQLLIKMELENRVSELRLLQRNHENEQSELERLISRTYPAQIAQHEKNIMEISADVDSLKQTEGKDFSIVLEGKTYDERGKAGELLLLYVRMLKDSKDKERLIGEYRGFTLSVYKDTWFFPHIQIAGEHKYCCDLGETAIGTISRLENLTERIPQYLKAESLDLESVKGQLESAKKQYGAPFPYEAELSEKSAQLSEVETELELGKDDSEEIIMDENEDGAENTGNCSAQQVSVCAGAEI</sequence>
<dbReference type="Pfam" id="PF00271">
    <property type="entry name" value="Helicase_C"/>
    <property type="match status" value="1"/>
</dbReference>
<evidence type="ECO:0000313" key="7">
    <source>
        <dbReference type="Proteomes" id="UP000610760"/>
    </source>
</evidence>
<dbReference type="InterPro" id="IPR003356">
    <property type="entry name" value="DNA_methylase_A-5"/>
</dbReference>
<dbReference type="InterPro" id="IPR029063">
    <property type="entry name" value="SAM-dependent_MTases_sf"/>
</dbReference>
<evidence type="ECO:0000259" key="5">
    <source>
        <dbReference type="PROSITE" id="PS51194"/>
    </source>
</evidence>
<protein>
    <submittedName>
        <fullName evidence="6">GNAT family N-acetyltransferase</fullName>
    </submittedName>
</protein>
<dbReference type="Pfam" id="PF02384">
    <property type="entry name" value="N6_Mtase"/>
    <property type="match status" value="1"/>
</dbReference>
<accession>A0A926E3V9</accession>
<comment type="caution">
    <text evidence="6">The sequence shown here is derived from an EMBL/GenBank/DDBJ whole genome shotgun (WGS) entry which is preliminary data.</text>
</comment>
<dbReference type="GO" id="GO:0016747">
    <property type="term" value="F:acyltransferase activity, transferring groups other than amino-acyl groups"/>
    <property type="evidence" value="ECO:0007669"/>
    <property type="project" value="InterPro"/>
</dbReference>
<feature type="coiled-coil region" evidence="1">
    <location>
        <begin position="1876"/>
        <end position="1932"/>
    </location>
</feature>
<feature type="region of interest" description="Disordered" evidence="2">
    <location>
        <begin position="415"/>
        <end position="446"/>
    </location>
</feature>
<dbReference type="EMBL" id="JACRSV010000004">
    <property type="protein sequence ID" value="MBC8560781.1"/>
    <property type="molecule type" value="Genomic_DNA"/>
</dbReference>
<dbReference type="SMART" id="SM00487">
    <property type="entry name" value="DEXDc"/>
    <property type="match status" value="1"/>
</dbReference>
<dbReference type="Pfam" id="PF21849">
    <property type="entry name" value="DUF6908"/>
    <property type="match status" value="1"/>
</dbReference>
<evidence type="ECO:0000259" key="3">
    <source>
        <dbReference type="PROSITE" id="PS51186"/>
    </source>
</evidence>
<evidence type="ECO:0000313" key="6">
    <source>
        <dbReference type="EMBL" id="MBC8560781.1"/>
    </source>
</evidence>
<dbReference type="SMART" id="SM00490">
    <property type="entry name" value="HELICc"/>
    <property type="match status" value="1"/>
</dbReference>
<dbReference type="CDD" id="cd04301">
    <property type="entry name" value="NAT_SF"/>
    <property type="match status" value="1"/>
</dbReference>
<dbReference type="SUPFAM" id="SSF55729">
    <property type="entry name" value="Acyl-CoA N-acyltransferases (Nat)"/>
    <property type="match status" value="1"/>
</dbReference>
<dbReference type="InterPro" id="IPR000330">
    <property type="entry name" value="SNF2_N"/>
</dbReference>
<feature type="coiled-coil region" evidence="1">
    <location>
        <begin position="1380"/>
        <end position="1427"/>
    </location>
</feature>
<feature type="domain" description="Helicase ATP-binding" evidence="4">
    <location>
        <begin position="1270"/>
        <end position="1519"/>
    </location>
</feature>
<dbReference type="InterPro" id="IPR000182">
    <property type="entry name" value="GNAT_dom"/>
</dbReference>
<dbReference type="CDD" id="cd02440">
    <property type="entry name" value="AdoMet_MTases"/>
    <property type="match status" value="1"/>
</dbReference>
<dbReference type="PANTHER" id="PTHR41313:SF1">
    <property type="entry name" value="DNA METHYLASE ADENINE-SPECIFIC DOMAIN-CONTAINING PROTEIN"/>
    <property type="match status" value="1"/>
</dbReference>
<dbReference type="InterPro" id="IPR001650">
    <property type="entry name" value="Helicase_C-like"/>
</dbReference>
<keyword evidence="7" id="KW-1185">Reference proteome</keyword>
<dbReference type="InterPro" id="IPR016181">
    <property type="entry name" value="Acyl_CoA_acyltransferase"/>
</dbReference>
<feature type="region of interest" description="Disordered" evidence="2">
    <location>
        <begin position="27"/>
        <end position="53"/>
    </location>
</feature>
<feature type="domain" description="Helicase C-terminal" evidence="5">
    <location>
        <begin position="1679"/>
        <end position="1861"/>
    </location>
</feature>
<dbReference type="Pfam" id="PF00176">
    <property type="entry name" value="SNF2-rel_dom"/>
    <property type="match status" value="1"/>
</dbReference>
<dbReference type="Gene3D" id="3.40.50.300">
    <property type="entry name" value="P-loop containing nucleotide triphosphate hydrolases"/>
    <property type="match status" value="2"/>
</dbReference>
<dbReference type="Proteomes" id="UP000610760">
    <property type="component" value="Unassembled WGS sequence"/>
</dbReference>
<dbReference type="InterPro" id="IPR014001">
    <property type="entry name" value="Helicase_ATP-bd"/>
</dbReference>
<dbReference type="SUPFAM" id="SSF53335">
    <property type="entry name" value="S-adenosyl-L-methionine-dependent methyltransferases"/>
    <property type="match status" value="1"/>
</dbReference>
<proteinExistence type="predicted"/>
<dbReference type="InterPro" id="IPR027417">
    <property type="entry name" value="P-loop_NTPase"/>
</dbReference>
<dbReference type="GO" id="GO:0008170">
    <property type="term" value="F:N-methyltransferase activity"/>
    <property type="evidence" value="ECO:0007669"/>
    <property type="project" value="InterPro"/>
</dbReference>
<dbReference type="SUPFAM" id="SSF52540">
    <property type="entry name" value="P-loop containing nucleoside triphosphate hydrolases"/>
    <property type="match status" value="2"/>
</dbReference>
<dbReference type="PRINTS" id="PR00507">
    <property type="entry name" value="N12N6MTFRASE"/>
</dbReference>
<gene>
    <name evidence="6" type="ORF">H8710_11970</name>
</gene>
<keyword evidence="1" id="KW-0175">Coiled coil</keyword>